<comment type="caution">
    <text evidence="3">The sequence shown here is derived from an EMBL/GenBank/DDBJ whole genome shotgun (WGS) entry which is preliminary data.</text>
</comment>
<dbReference type="Proteomes" id="UP000031532">
    <property type="component" value="Unassembled WGS sequence"/>
</dbReference>
<evidence type="ECO:0000259" key="2">
    <source>
        <dbReference type="Pfam" id="PF09250"/>
    </source>
</evidence>
<dbReference type="InterPro" id="IPR015330">
    <property type="entry name" value="DNA_primase/pol_bifunc_N"/>
</dbReference>
<accession>A0A9X5E996</accession>
<feature type="domain" description="Primase C-terminal 2" evidence="1">
    <location>
        <begin position="220"/>
        <end position="293"/>
    </location>
</feature>
<dbReference type="Pfam" id="PF08707">
    <property type="entry name" value="PriCT_2"/>
    <property type="match status" value="1"/>
</dbReference>
<evidence type="ECO:0000313" key="4">
    <source>
        <dbReference type="Proteomes" id="UP000031532"/>
    </source>
</evidence>
<dbReference type="InterPro" id="IPR027417">
    <property type="entry name" value="P-loop_NTPase"/>
</dbReference>
<dbReference type="Gene3D" id="3.40.50.300">
    <property type="entry name" value="P-loop containing nucleotide triphosphate hydrolases"/>
    <property type="match status" value="1"/>
</dbReference>
<feature type="domain" description="DNA primase/polymerase bifunctional N-terminal" evidence="2">
    <location>
        <begin position="25"/>
        <end position="187"/>
    </location>
</feature>
<evidence type="ECO:0000313" key="3">
    <source>
        <dbReference type="EMBL" id="NHC37128.1"/>
    </source>
</evidence>
<gene>
    <name evidence="3" type="ORF">QH73_0021235</name>
</gene>
<reference evidence="3 4" key="1">
    <citation type="journal article" date="2015" name="Genome Announc.">
        <title>Draft Genome Sequence of the Terrestrial Cyanobacterium Scytonema millei VB511283, Isolated from Eastern India.</title>
        <authorList>
            <person name="Sen D."/>
            <person name="Chandrababunaidu M.M."/>
            <person name="Singh D."/>
            <person name="Sanghi N."/>
            <person name="Ghorai A."/>
            <person name="Mishra G.P."/>
            <person name="Madduluri M."/>
            <person name="Adhikary S.P."/>
            <person name="Tripathy S."/>
        </authorList>
    </citation>
    <scope>NUCLEOTIDE SEQUENCE [LARGE SCALE GENOMIC DNA]</scope>
    <source>
        <strain evidence="3 4">VB511283</strain>
    </source>
</reference>
<dbReference type="RefSeq" id="WP_052290132.1">
    <property type="nucleotide sequence ID" value="NZ_JTJC03000007.1"/>
</dbReference>
<protein>
    <submittedName>
        <fullName evidence="3">AAA family ATPase</fullName>
    </submittedName>
</protein>
<dbReference type="OrthoDB" id="460004at2"/>
<organism evidence="3 4">
    <name type="scientific">Scytonema millei VB511283</name>
    <dbReference type="NCBI Taxonomy" id="1245923"/>
    <lineage>
        <taxon>Bacteria</taxon>
        <taxon>Bacillati</taxon>
        <taxon>Cyanobacteriota</taxon>
        <taxon>Cyanophyceae</taxon>
        <taxon>Nostocales</taxon>
        <taxon>Scytonemataceae</taxon>
        <taxon>Scytonema</taxon>
    </lineage>
</organism>
<dbReference type="Pfam" id="PF13481">
    <property type="entry name" value="AAA_25"/>
    <property type="match status" value="1"/>
</dbReference>
<dbReference type="InterPro" id="IPR014819">
    <property type="entry name" value="PriCT_2"/>
</dbReference>
<keyword evidence="4" id="KW-1185">Reference proteome</keyword>
<dbReference type="EMBL" id="JTJC03000007">
    <property type="protein sequence ID" value="NHC37128.1"/>
    <property type="molecule type" value="Genomic_DNA"/>
</dbReference>
<sequence length="894" mass="100326">MIPKNSNQTQAQQHLLTELQTFPDEWRFTPVGGDKAPYLKDWQIKHLTRRELEEHINFDNWCRAIGLLCGTPSGGLLLLDLDGESCTEYFPKVFGVPITDLPDTVTVTSGRPGRCQRVYRIPQEYWGSIRSKDFKTGVKGDDGKDEKIELRWDGRQSVIAGKHPMTGSYKYHPGKSPSEIEVAEAPTYLIERMLIPTPSKFTTTRTYEYRGDTKSDADKARSYLAALAPWRANDYYDWLNVGMALHSIGDDSLLDDWDKWSQQSDNYESDECDRKWHSFKGSGKTIASLGYWAKQDGWKPERKEYSNQINKLQKGMEKDMTEDFKKALAEIINETDADRELVLRAQITSAFRIPSGDLDKRVRAKRQEKEAQQANNFVFDTSKLFQEELAEEFLVPGMMPRGGSVILAGDPKTGKTLLAYELAYAVATGGEFLGEKVTQGNVLLFQIERPGKNLQRLVKRGFTEDLLASSVKVLTKYSPEILEQELSTNNYTLIIIDSLTAINVDSGVSEWSKEYADPIYKMQPHIEKAKATCVILHHLNKSNEAVGVRQLRGSAAIPGAVWGCLVLKHVMKQDPYNKKKITIDPSETHRTLELVGLQDSGGAALDIELDIENNSWINHGEVGVPKEDLVARQTMKERLLHALFINYPQWVSGVELREILNITTDAEYQSMKKALSRLAEHRELNSKPNPKKLSSRLYTLPPYLYLKMSPNLNQNHTQQWIQKGDSNLDVTNVSTYTLKNSDILSPSENAYQEGDRGKKGDKLEYRVGGGVSMTGARVEIKAQSLCSGASFGNTEVSVEAELKPIAPRGTKPEGGDTLLYIGKGDLQGKLFVAGRHSDREGMMLGSTLPLKYIECLPLHNAEAVKHAWNNPYASYNDVVIVKSVNGKVAKDYGA</sequence>
<dbReference type="GO" id="GO:0016817">
    <property type="term" value="F:hydrolase activity, acting on acid anhydrides"/>
    <property type="evidence" value="ECO:0007669"/>
    <property type="project" value="InterPro"/>
</dbReference>
<evidence type="ECO:0000259" key="1">
    <source>
        <dbReference type="Pfam" id="PF08707"/>
    </source>
</evidence>
<proteinExistence type="predicted"/>
<dbReference type="AlphaFoldDB" id="A0A9X5E996"/>
<name>A0A9X5E996_9CYAN</name>
<dbReference type="Pfam" id="PF09250">
    <property type="entry name" value="Prim-Pol"/>
    <property type="match status" value="1"/>
</dbReference>
<dbReference type="SUPFAM" id="SSF52540">
    <property type="entry name" value="P-loop containing nucleoside triphosphate hydrolases"/>
    <property type="match status" value="1"/>
</dbReference>